<evidence type="ECO:0000256" key="10">
    <source>
        <dbReference type="RuleBase" id="RU003827"/>
    </source>
</evidence>
<keyword evidence="8 11" id="KW-1133">Transmembrane helix</keyword>
<feature type="transmembrane region" description="Helical" evidence="11">
    <location>
        <begin position="170"/>
        <end position="192"/>
    </location>
</feature>
<evidence type="ECO:0000313" key="16">
    <source>
        <dbReference type="RefSeq" id="XP_017334113.1"/>
    </source>
</evidence>
<feature type="signal peptide" evidence="12">
    <location>
        <begin position="1"/>
        <end position="18"/>
    </location>
</feature>
<dbReference type="SUPFAM" id="SSF101576">
    <property type="entry name" value="Supernatant protein factor (SPF), C-terminal domain"/>
    <property type="match status" value="1"/>
</dbReference>
<keyword evidence="15" id="KW-1185">Reference proteome</keyword>
<evidence type="ECO:0000256" key="1">
    <source>
        <dbReference type="ARBA" id="ARBA00004115"/>
    </source>
</evidence>
<dbReference type="GO" id="GO:0033116">
    <property type="term" value="C:endoplasmic reticulum-Golgi intermediate compartment membrane"/>
    <property type="evidence" value="ECO:0007669"/>
    <property type="project" value="UniProtKB-SubCell"/>
</dbReference>
<dbReference type="InterPro" id="IPR009038">
    <property type="entry name" value="GOLD_dom"/>
</dbReference>
<organism evidence="14">
    <name type="scientific">Ictalurus punctatus</name>
    <name type="common">Channel catfish</name>
    <name type="synonym">Silurus punctatus</name>
    <dbReference type="NCBI Taxonomy" id="7998"/>
    <lineage>
        <taxon>Eukaryota</taxon>
        <taxon>Metazoa</taxon>
        <taxon>Chordata</taxon>
        <taxon>Craniata</taxon>
        <taxon>Vertebrata</taxon>
        <taxon>Euteleostomi</taxon>
        <taxon>Actinopterygii</taxon>
        <taxon>Neopterygii</taxon>
        <taxon>Teleostei</taxon>
        <taxon>Ostariophysi</taxon>
        <taxon>Siluriformes</taxon>
        <taxon>Ictaluridae</taxon>
        <taxon>Ictalurus</taxon>
    </lineage>
</organism>
<dbReference type="Proteomes" id="UP000221080">
    <property type="component" value="Chromosome 10"/>
</dbReference>
<evidence type="ECO:0000256" key="2">
    <source>
        <dbReference type="ARBA" id="ARBA00004151"/>
    </source>
</evidence>
<dbReference type="GeneTree" id="ENSGT00940000159833"/>
<evidence type="ECO:0000256" key="9">
    <source>
        <dbReference type="ARBA" id="ARBA00023136"/>
    </source>
</evidence>
<proteinExistence type="evidence at transcript level"/>
<dbReference type="CTD" id="23423"/>
<evidence type="ECO:0000256" key="12">
    <source>
        <dbReference type="SAM" id="SignalP"/>
    </source>
</evidence>
<dbReference type="RefSeq" id="XP_017334113.1">
    <property type="nucleotide sequence ID" value="XM_017478624.3"/>
</dbReference>
<dbReference type="SMART" id="SM01190">
    <property type="entry name" value="EMP24_GP25L"/>
    <property type="match status" value="1"/>
</dbReference>
<dbReference type="GeneID" id="108271219"/>
<reference evidence="16" key="3">
    <citation type="submission" date="2025-04" db="UniProtKB">
        <authorList>
            <consortium name="RefSeq"/>
        </authorList>
    </citation>
    <scope>IDENTIFICATION</scope>
    <source>
        <tissue evidence="16">Blood</tissue>
    </source>
</reference>
<reference evidence="14" key="1">
    <citation type="journal article" date="2012" name="BMC Genomics">
        <title>Efficient assembly and annotation of the transcriptome of catfish by RNA-Seq analysis of a doubled haploid homozygote.</title>
        <authorList>
            <person name="Liu S."/>
            <person name="Zhang Y."/>
            <person name="Zhou Z."/>
            <person name="Waldbieser G."/>
            <person name="Sun F."/>
            <person name="Lu J."/>
            <person name="Zhang J."/>
            <person name="Jiang Y."/>
            <person name="Zhang H."/>
            <person name="Wang X."/>
            <person name="Rajendran K.V."/>
            <person name="Khoo L."/>
            <person name="Kucuktas H."/>
            <person name="Peatman E."/>
            <person name="Liu Z."/>
        </authorList>
    </citation>
    <scope>NUCLEOTIDE SEQUENCE</scope>
    <source>
        <tissue evidence="14">Mixed</tissue>
    </source>
</reference>
<evidence type="ECO:0000313" key="14">
    <source>
        <dbReference type="EMBL" id="AHH40958.1"/>
    </source>
</evidence>
<dbReference type="PANTHER" id="PTHR22811">
    <property type="entry name" value="TRANSMEMBRANE EMP24 DOMAIN-CONTAINING PROTEIN"/>
    <property type="match status" value="1"/>
</dbReference>
<keyword evidence="7" id="KW-0256">Endoplasmic reticulum</keyword>
<feature type="chain" id="PRO_5013540400" evidence="12">
    <location>
        <begin position="19"/>
        <end position="204"/>
    </location>
</feature>
<dbReference type="GO" id="GO:0005794">
    <property type="term" value="C:Golgi apparatus"/>
    <property type="evidence" value="ECO:0007669"/>
    <property type="project" value="UniProtKB-SubCell"/>
</dbReference>
<comment type="similarity">
    <text evidence="4 10">Belongs to the EMP24/GP25L family.</text>
</comment>
<evidence type="ECO:0000256" key="4">
    <source>
        <dbReference type="ARBA" id="ARBA00007104"/>
    </source>
</evidence>
<gene>
    <name evidence="14" type="primary">Tmed3</name>
    <name evidence="16" type="synonym">tmed3</name>
</gene>
<dbReference type="OrthoDB" id="62956at2759"/>
<evidence type="ECO:0000256" key="8">
    <source>
        <dbReference type="ARBA" id="ARBA00022989"/>
    </source>
</evidence>
<protein>
    <submittedName>
        <fullName evidence="14 16">Transmembrane emp24 domain-containing protein 3</fullName>
    </submittedName>
</protein>
<keyword evidence="9 11" id="KW-0472">Membrane</keyword>
<dbReference type="AlphaFoldDB" id="W5UG60"/>
<dbReference type="PROSITE" id="PS50866">
    <property type="entry name" value="GOLD"/>
    <property type="match status" value="1"/>
</dbReference>
<dbReference type="EMBL" id="JT415236">
    <property type="protein sequence ID" value="AHH40958.1"/>
    <property type="molecule type" value="mRNA"/>
</dbReference>
<dbReference type="GO" id="GO:0005789">
    <property type="term" value="C:endoplasmic reticulum membrane"/>
    <property type="evidence" value="ECO:0007669"/>
    <property type="project" value="UniProtKB-SubCell"/>
</dbReference>
<keyword evidence="5 10" id="KW-0812">Transmembrane</keyword>
<dbReference type="OMA" id="NAEDCFY"/>
<dbReference type="InterPro" id="IPR036598">
    <property type="entry name" value="GOLD_dom_sf"/>
</dbReference>
<sequence>MLGVVLIILTLYSAVISGTELTFELPDNEKQCFYEELEEGVTIHVDYQVIAGGNYDVDCFVTDPMNNALYEERKKQYDSLTHTTALKGVYKICFSNEFSTFSHKTVYLEFRSGDDERLLPGMNKQTALTQMESTCLSIHEILKVVEDTQTKYRLREAQDRLRAEDLNERVYYWSIGQSVIICVVSIGQVFMLKSFFKEKKVMGI</sequence>
<dbReference type="KEGG" id="ipu:108271219"/>
<evidence type="ECO:0000256" key="11">
    <source>
        <dbReference type="SAM" id="Phobius"/>
    </source>
</evidence>
<accession>W5UG60</accession>
<evidence type="ECO:0000259" key="13">
    <source>
        <dbReference type="PROSITE" id="PS50866"/>
    </source>
</evidence>
<evidence type="ECO:0000256" key="7">
    <source>
        <dbReference type="ARBA" id="ARBA00022824"/>
    </source>
</evidence>
<keyword evidence="6 12" id="KW-0732">Signal</keyword>
<dbReference type="InterPro" id="IPR015720">
    <property type="entry name" value="Emp24-like"/>
</dbReference>
<evidence type="ECO:0000256" key="6">
    <source>
        <dbReference type="ARBA" id="ARBA00022729"/>
    </source>
</evidence>
<comment type="subcellular location">
    <subcellularLocation>
        <location evidence="1">Endoplasmic reticulum membrane</location>
        <topology evidence="1">Single-pass type I membrane protein</topology>
    </subcellularLocation>
    <subcellularLocation>
        <location evidence="2">Endoplasmic reticulum-Golgi intermediate compartment membrane</location>
        <topology evidence="2">Single-pass type I membrane protein</topology>
    </subcellularLocation>
    <subcellularLocation>
        <location evidence="3">Golgi apparatus</location>
        <location evidence="3">cis-Golgi network membrane</location>
        <topology evidence="3">Single-pass type I membrane protein</topology>
    </subcellularLocation>
    <subcellularLocation>
        <location evidence="10">Membrane</location>
        <topology evidence="10">Single-pass type I membrane protein</topology>
    </subcellularLocation>
</comment>
<evidence type="ECO:0000256" key="5">
    <source>
        <dbReference type="ARBA" id="ARBA00022692"/>
    </source>
</evidence>
<reference evidence="15" key="2">
    <citation type="journal article" date="2016" name="Nat. Commun.">
        <title>The channel catfish genome sequence provides insights into the evolution of scale formation in teleosts.</title>
        <authorList>
            <person name="Liu Z."/>
            <person name="Liu S."/>
            <person name="Yao J."/>
            <person name="Bao L."/>
            <person name="Zhang J."/>
            <person name="Li Y."/>
            <person name="Jiang C."/>
            <person name="Sun L."/>
            <person name="Wang R."/>
            <person name="Zhang Y."/>
            <person name="Zhou T."/>
            <person name="Zeng Q."/>
            <person name="Fu Q."/>
            <person name="Gao S."/>
            <person name="Li N."/>
            <person name="Koren S."/>
            <person name="Jiang Y."/>
            <person name="Zimin A."/>
            <person name="Xu P."/>
            <person name="Phillippy A.M."/>
            <person name="Geng X."/>
            <person name="Song L."/>
            <person name="Sun F."/>
            <person name="Li C."/>
            <person name="Wang X."/>
            <person name="Chen A."/>
            <person name="Jin Y."/>
            <person name="Yuan Z."/>
            <person name="Yang Y."/>
            <person name="Tan S."/>
            <person name="Peatman E."/>
            <person name="Lu J."/>
            <person name="Qin Z."/>
            <person name="Dunham R."/>
            <person name="Li Z."/>
            <person name="Sonstegard T."/>
            <person name="Feng J."/>
            <person name="Danzmann R.G."/>
            <person name="Schroeder S."/>
            <person name="Scheffler B."/>
            <person name="Duke M.V."/>
            <person name="Ballard L."/>
            <person name="Kucuktas H."/>
            <person name="Kaltenboeck L."/>
            <person name="Liu H."/>
            <person name="Armbruster J."/>
            <person name="Xie Y."/>
            <person name="Kirby M.L."/>
            <person name="Tian Y."/>
            <person name="Flanagan M.E."/>
            <person name="Mu W."/>
            <person name="Waldbieser G.C."/>
        </authorList>
    </citation>
    <scope>NUCLEOTIDE SEQUENCE [LARGE SCALE GENOMIC DNA]</scope>
    <source>
        <strain evidence="15">SDA103</strain>
    </source>
</reference>
<feature type="domain" description="GOLD" evidence="13">
    <location>
        <begin position="30"/>
        <end position="112"/>
    </location>
</feature>
<evidence type="ECO:0000313" key="15">
    <source>
        <dbReference type="Proteomes" id="UP000221080"/>
    </source>
</evidence>
<name>W5UG60_ICTPU</name>
<dbReference type="Pfam" id="PF01105">
    <property type="entry name" value="EMP24_GP25L"/>
    <property type="match status" value="1"/>
</dbReference>
<evidence type="ECO:0000256" key="3">
    <source>
        <dbReference type="ARBA" id="ARBA00004619"/>
    </source>
</evidence>
<dbReference type="STRING" id="7998.ENSIPUP00000031133"/>